<dbReference type="PROSITE" id="PS51285">
    <property type="entry name" value="AGC_KINASE_CTER"/>
    <property type="match status" value="1"/>
</dbReference>
<evidence type="ECO:0000313" key="16">
    <source>
        <dbReference type="Proteomes" id="UP000053766"/>
    </source>
</evidence>
<dbReference type="Pfam" id="PF00433">
    <property type="entry name" value="Pkinase_C"/>
    <property type="match status" value="1"/>
</dbReference>
<dbReference type="Gene3D" id="1.10.510.10">
    <property type="entry name" value="Transferase(Phosphotransferase) domain 1"/>
    <property type="match status" value="1"/>
</dbReference>
<evidence type="ECO:0000256" key="3">
    <source>
        <dbReference type="ARBA" id="ARBA00022679"/>
    </source>
</evidence>
<dbReference type="OrthoDB" id="63267at2759"/>
<dbReference type="GO" id="GO:0004697">
    <property type="term" value="F:diacylglycerol-dependent serine/threonine kinase activity"/>
    <property type="evidence" value="ECO:0007669"/>
    <property type="project" value="UniProtKB-EC"/>
</dbReference>
<dbReference type="CDD" id="cd05589">
    <property type="entry name" value="STKc_PKN"/>
    <property type="match status" value="1"/>
</dbReference>
<dbReference type="GO" id="GO:0007165">
    <property type="term" value="P:signal transduction"/>
    <property type="evidence" value="ECO:0007669"/>
    <property type="project" value="InterPro"/>
</dbReference>
<keyword evidence="9" id="KW-0175">Coiled coil</keyword>
<protein>
    <submittedName>
        <fullName evidence="15">Kinase domain protein</fullName>
    </submittedName>
</protein>
<evidence type="ECO:0000256" key="8">
    <source>
        <dbReference type="ARBA" id="ARBA00047470"/>
    </source>
</evidence>
<evidence type="ECO:0000259" key="14">
    <source>
        <dbReference type="PROSITE" id="PS51860"/>
    </source>
</evidence>
<dbReference type="Pfam" id="PF00069">
    <property type="entry name" value="Pkinase"/>
    <property type="match status" value="1"/>
</dbReference>
<feature type="binding site" evidence="10">
    <location>
        <position position="764"/>
    </location>
    <ligand>
        <name>ATP</name>
        <dbReference type="ChEBI" id="CHEBI:30616"/>
    </ligand>
</feature>
<dbReference type="FunFam" id="3.30.200.20:FF:000058">
    <property type="entry name" value="Putative serine/threonine-protein kinase N2"/>
    <property type="match status" value="1"/>
</dbReference>
<dbReference type="PROSITE" id="PS51860">
    <property type="entry name" value="REM_1"/>
    <property type="match status" value="1"/>
</dbReference>
<evidence type="ECO:0000259" key="13">
    <source>
        <dbReference type="PROSITE" id="PS51285"/>
    </source>
</evidence>
<evidence type="ECO:0000256" key="7">
    <source>
        <dbReference type="ARBA" id="ARBA00047272"/>
    </source>
</evidence>
<feature type="domain" description="Protein kinase" evidence="12">
    <location>
        <begin position="735"/>
        <end position="994"/>
    </location>
</feature>
<comment type="catalytic activity">
    <reaction evidence="7">
        <text>L-threonyl-[protein] + ATP = O-phospho-L-threonyl-[protein] + ADP + H(+)</text>
        <dbReference type="Rhea" id="RHEA:46608"/>
        <dbReference type="Rhea" id="RHEA-COMP:11060"/>
        <dbReference type="Rhea" id="RHEA-COMP:11605"/>
        <dbReference type="ChEBI" id="CHEBI:15378"/>
        <dbReference type="ChEBI" id="CHEBI:30013"/>
        <dbReference type="ChEBI" id="CHEBI:30616"/>
        <dbReference type="ChEBI" id="CHEBI:61977"/>
        <dbReference type="ChEBI" id="CHEBI:456216"/>
        <dbReference type="EC" id="2.7.11.13"/>
    </reaction>
</comment>
<evidence type="ECO:0000256" key="4">
    <source>
        <dbReference type="ARBA" id="ARBA00022741"/>
    </source>
</evidence>
<keyword evidence="5 15" id="KW-0418">Kinase</keyword>
<dbReference type="SMART" id="SM00742">
    <property type="entry name" value="Hr1"/>
    <property type="match status" value="2"/>
</dbReference>
<keyword evidence="4 10" id="KW-0547">Nucleotide-binding</keyword>
<dbReference type="InterPro" id="IPR017892">
    <property type="entry name" value="Pkinase_C"/>
</dbReference>
<feature type="region of interest" description="Disordered" evidence="11">
    <location>
        <begin position="359"/>
        <end position="385"/>
    </location>
</feature>
<dbReference type="SUPFAM" id="SSF56112">
    <property type="entry name" value="Protein kinase-like (PK-like)"/>
    <property type="match status" value="1"/>
</dbReference>
<evidence type="ECO:0000313" key="15">
    <source>
        <dbReference type="EMBL" id="KJH41789.1"/>
    </source>
</evidence>
<feature type="region of interest" description="Disordered" evidence="11">
    <location>
        <begin position="1"/>
        <end position="26"/>
    </location>
</feature>
<dbReference type="EMBL" id="KN716761">
    <property type="protein sequence ID" value="KJH41789.1"/>
    <property type="molecule type" value="Genomic_DNA"/>
</dbReference>
<keyword evidence="16" id="KW-1185">Reference proteome</keyword>
<dbReference type="PANTHER" id="PTHR24351">
    <property type="entry name" value="RIBOSOMAL PROTEIN S6 KINASE"/>
    <property type="match status" value="1"/>
</dbReference>
<dbReference type="PROSITE" id="PS00107">
    <property type="entry name" value="PROTEIN_KINASE_ATP"/>
    <property type="match status" value="1"/>
</dbReference>
<dbReference type="Gene3D" id="3.30.200.20">
    <property type="entry name" value="Phosphorylase Kinase, domain 1"/>
    <property type="match status" value="1"/>
</dbReference>
<organism evidence="15 16">
    <name type="scientific">Dictyocaulus viviparus</name>
    <name type="common">Bovine lungworm</name>
    <dbReference type="NCBI Taxonomy" id="29172"/>
    <lineage>
        <taxon>Eukaryota</taxon>
        <taxon>Metazoa</taxon>
        <taxon>Ecdysozoa</taxon>
        <taxon>Nematoda</taxon>
        <taxon>Chromadorea</taxon>
        <taxon>Rhabditida</taxon>
        <taxon>Rhabditina</taxon>
        <taxon>Rhabditomorpha</taxon>
        <taxon>Strongyloidea</taxon>
        <taxon>Metastrongylidae</taxon>
        <taxon>Dictyocaulus</taxon>
    </lineage>
</organism>
<dbReference type="InterPro" id="IPR000961">
    <property type="entry name" value="AGC-kinase_C"/>
</dbReference>
<evidence type="ECO:0000256" key="5">
    <source>
        <dbReference type="ARBA" id="ARBA00022777"/>
    </source>
</evidence>
<proteinExistence type="predicted"/>
<reference evidence="16" key="2">
    <citation type="journal article" date="2016" name="Sci. Rep.">
        <title>Dictyocaulus viviparus genome, variome and transcriptome elucidate lungworm biology and support future intervention.</title>
        <authorList>
            <person name="McNulty S.N."/>
            <person name="Strube C."/>
            <person name="Rosa B.A."/>
            <person name="Martin J.C."/>
            <person name="Tyagi R."/>
            <person name="Choi Y.J."/>
            <person name="Wang Q."/>
            <person name="Hallsworth Pepin K."/>
            <person name="Zhang X."/>
            <person name="Ozersky P."/>
            <person name="Wilson R.K."/>
            <person name="Sternberg P.W."/>
            <person name="Gasser R.B."/>
            <person name="Mitreva M."/>
        </authorList>
    </citation>
    <scope>NUCLEOTIDE SEQUENCE [LARGE SCALE GENOMIC DNA]</scope>
    <source>
        <strain evidence="16">HannoverDv2000</strain>
    </source>
</reference>
<dbReference type="SMART" id="SM00133">
    <property type="entry name" value="S_TK_X"/>
    <property type="match status" value="1"/>
</dbReference>
<name>A0A0D8XDR6_DICVI</name>
<dbReference type="AlphaFoldDB" id="A0A0D8XDR6"/>
<dbReference type="Proteomes" id="UP000053766">
    <property type="component" value="Unassembled WGS sequence"/>
</dbReference>
<dbReference type="STRING" id="29172.A0A0D8XDR6"/>
<dbReference type="InterPro" id="IPR011009">
    <property type="entry name" value="Kinase-like_dom_sf"/>
</dbReference>
<evidence type="ECO:0000259" key="12">
    <source>
        <dbReference type="PROSITE" id="PS50011"/>
    </source>
</evidence>
<evidence type="ECO:0000256" key="9">
    <source>
        <dbReference type="PROSITE-ProRule" id="PRU01207"/>
    </source>
</evidence>
<evidence type="ECO:0000256" key="6">
    <source>
        <dbReference type="ARBA" id="ARBA00022840"/>
    </source>
</evidence>
<feature type="domain" description="REM-1" evidence="14">
    <location>
        <begin position="261"/>
        <end position="340"/>
    </location>
</feature>
<feature type="domain" description="AGC-kinase C-terminal" evidence="13">
    <location>
        <begin position="997"/>
        <end position="1063"/>
    </location>
</feature>
<evidence type="ECO:0000256" key="11">
    <source>
        <dbReference type="SAM" id="MobiDB-lite"/>
    </source>
</evidence>
<gene>
    <name evidence="15" type="ORF">DICVIV_12234</name>
</gene>
<dbReference type="FunFam" id="1.10.510.10:FF:000038">
    <property type="entry name" value="serine/threonine-protein kinase N2 isoform X1"/>
    <property type="match status" value="1"/>
</dbReference>
<dbReference type="InterPro" id="IPR036274">
    <property type="entry name" value="HR1_rpt_sf"/>
</dbReference>
<dbReference type="PROSITE" id="PS00108">
    <property type="entry name" value="PROTEIN_KINASE_ST"/>
    <property type="match status" value="1"/>
</dbReference>
<dbReference type="InterPro" id="IPR008271">
    <property type="entry name" value="Ser/Thr_kinase_AS"/>
</dbReference>
<dbReference type="Gene3D" id="1.10.287.160">
    <property type="entry name" value="HR1 repeat"/>
    <property type="match status" value="3"/>
</dbReference>
<feature type="region of interest" description="Disordered" evidence="11">
    <location>
        <begin position="705"/>
        <end position="725"/>
    </location>
</feature>
<keyword evidence="2" id="KW-0597">Phosphoprotein</keyword>
<keyword evidence="6 10" id="KW-0067">ATP-binding</keyword>
<dbReference type="PROSITE" id="PS50011">
    <property type="entry name" value="PROTEIN_KINASE_DOM"/>
    <property type="match status" value="1"/>
</dbReference>
<dbReference type="GO" id="GO:0005524">
    <property type="term" value="F:ATP binding"/>
    <property type="evidence" value="ECO:0007669"/>
    <property type="project" value="UniProtKB-UniRule"/>
</dbReference>
<evidence type="ECO:0000256" key="10">
    <source>
        <dbReference type="PROSITE-ProRule" id="PRU10141"/>
    </source>
</evidence>
<evidence type="ECO:0000256" key="1">
    <source>
        <dbReference type="ARBA" id="ARBA00022527"/>
    </source>
</evidence>
<dbReference type="Pfam" id="PF02185">
    <property type="entry name" value="HR1"/>
    <property type="match status" value="1"/>
</dbReference>
<keyword evidence="3" id="KW-0808">Transferase</keyword>
<dbReference type="InterPro" id="IPR017441">
    <property type="entry name" value="Protein_kinase_ATP_BS"/>
</dbReference>
<accession>A0A0D8XDR6</accession>
<evidence type="ECO:0000256" key="2">
    <source>
        <dbReference type="ARBA" id="ARBA00022553"/>
    </source>
</evidence>
<keyword evidence="1" id="KW-0723">Serine/threonine-protein kinase</keyword>
<dbReference type="InterPro" id="IPR000719">
    <property type="entry name" value="Prot_kinase_dom"/>
</dbReference>
<dbReference type="SUPFAM" id="SSF46585">
    <property type="entry name" value="HR1 repeat"/>
    <property type="match status" value="2"/>
</dbReference>
<dbReference type="InterPro" id="IPR011072">
    <property type="entry name" value="HR1_rho-bd"/>
</dbReference>
<comment type="catalytic activity">
    <reaction evidence="8">
        <text>L-seryl-[protein] + ATP = O-phospho-L-seryl-[protein] + ADP + H(+)</text>
        <dbReference type="Rhea" id="RHEA:17989"/>
        <dbReference type="Rhea" id="RHEA-COMP:9863"/>
        <dbReference type="Rhea" id="RHEA-COMP:11604"/>
        <dbReference type="ChEBI" id="CHEBI:15378"/>
        <dbReference type="ChEBI" id="CHEBI:29999"/>
        <dbReference type="ChEBI" id="CHEBI:30616"/>
        <dbReference type="ChEBI" id="CHEBI:83421"/>
        <dbReference type="ChEBI" id="CHEBI:456216"/>
        <dbReference type="EC" id="2.7.11.13"/>
    </reaction>
</comment>
<sequence length="1063" mass="119903">MAEVVPPAAWVSSNESPDSPTVGGESIPKEVAQLAEKYQFSIKDERSVQKEVIELKKIIRLAVKKQMRIKAGYVQMQKATNGKKQLDYLKREVRDLSDQISDMQDDLQILDVYDTGAFDEDESRCDDPIPGGVGVPIELANTIDIGSPHSSENSRLAALQASFAYLSCFCIRYYFTERNSFILIHIISLNLIRGFLNETYKDLAKEMKVKDGLEKFMSSNTSASRRYLEDSKNMLDDSKAKIALLRMQIEKIAHQGQDNHSNNGSETKSQLDIVIDDLLFRLWKEAAIIEGAKNMIKILRAQRKTDHRSLNDAQQTLILSEEKLDLILMALRKYIDQLPPESNRRRELLIEMEETRIPTSSPHTRLAERRFSPPGSAPSSPLCENVSKTASLPRSAYCRRLSSMPPSLAVRLLGCQNLVNEVPGRLPRAEALGATASSSLTTETTARGKIRASSTRGNSCFYFSVVLRQSDDVIALLRVDSRIVGHTEARPLNMQAWDQRFSIDLDRSKELEIEVFYRDSRSMCAFTAVKLGNFVEPTGQAGMVLHLEPQGVLFAEFKYLNPVISRKPKLERQKRLFKVKERKDMAGAKKQLGVHALSRMLKGRENEPIVDYGTVTPVHLLSATKSSSTVGRDIKERSSASGDLFLKSYPHVSATPFFGETSSSVPFKSELVKSENTLSSGEYRRKSVPPVISGAACSTSDEVLAKKPQMSKAPKHPPLPSGAASKGASLSIDMFRMVSVLGRGHFGKVILAEYKPSLTYYALKILKKGDILGRDEVESLMVEKRIFEVASRARHPFLVNLFGCFQTVEHVFFVMEYSMGGDLMRHIHDDIFSEERSCFNAACVLLGLEFLHKNNIIYRDLKLDNLLLDKDGFVKLADFGLCKEGMGPTDKTSTFCGTPEFLAPEVLTESCYTRAIDWWGLGVLIFEMLVGEPPFSGDDEEEIFDSIVNDEVRYPRFLSIESISIMRRLMRKNPDKRLGSGEKDAEDVKTQRFFKHINWEWDRLLRKEITPKFIPQIKNPEDVSNFDDEFTKEKPRFSSAKDKHIITEADQQLFSNFDFSLVI</sequence>
<dbReference type="SMART" id="SM00220">
    <property type="entry name" value="S_TKc"/>
    <property type="match status" value="1"/>
</dbReference>
<reference evidence="15 16" key="1">
    <citation type="submission" date="2013-11" db="EMBL/GenBank/DDBJ databases">
        <title>Draft genome of the bovine lungworm Dictyocaulus viviparus.</title>
        <authorList>
            <person name="Mitreva M."/>
        </authorList>
    </citation>
    <scope>NUCLEOTIDE SEQUENCE [LARGE SCALE GENOMIC DNA]</scope>
    <source>
        <strain evidence="15 16">HannoverDv2000</strain>
    </source>
</reference>